<evidence type="ECO:0000313" key="1">
    <source>
        <dbReference type="EMBL" id="AZI20623.1"/>
    </source>
</evidence>
<proteinExistence type="predicted"/>
<accession>A0A3G8WJF6</accession>
<dbReference type="GO" id="GO:0003723">
    <property type="term" value="F:RNA binding"/>
    <property type="evidence" value="ECO:0007669"/>
    <property type="project" value="InterPro"/>
</dbReference>
<sequence length="97" mass="11274">MRIIAVSTIKKFYTENADSKTALEAWYKTAKAAQWQTLADIRNDFNSVDYVGNKRYVFNIKGNDYRLVAKILLGQKIIYIRFIGSHSEYDKINCKTI</sequence>
<dbReference type="GO" id="GO:0004519">
    <property type="term" value="F:endonuclease activity"/>
    <property type="evidence" value="ECO:0007669"/>
    <property type="project" value="InterPro"/>
</dbReference>
<dbReference type="RefSeq" id="WP_124784813.1">
    <property type="nucleotide sequence ID" value="NZ_CP034171.1"/>
</dbReference>
<dbReference type="InterPro" id="IPR018669">
    <property type="entry name" value="Toxin_HigB"/>
</dbReference>
<dbReference type="Pfam" id="PF09907">
    <property type="entry name" value="HigB_toxin"/>
    <property type="match status" value="1"/>
</dbReference>
<evidence type="ECO:0000313" key="2">
    <source>
        <dbReference type="Proteomes" id="UP000282297"/>
    </source>
</evidence>
<gene>
    <name evidence="1" type="ORF">EIH08_07765</name>
</gene>
<dbReference type="GO" id="GO:0110001">
    <property type="term" value="C:toxin-antitoxin complex"/>
    <property type="evidence" value="ECO:0007669"/>
    <property type="project" value="InterPro"/>
</dbReference>
<organism evidence="1 2">
    <name type="scientific">Chryseobacterium taklimakanense</name>
    <dbReference type="NCBI Taxonomy" id="536441"/>
    <lineage>
        <taxon>Bacteria</taxon>
        <taxon>Pseudomonadati</taxon>
        <taxon>Bacteroidota</taxon>
        <taxon>Flavobacteriia</taxon>
        <taxon>Flavobacteriales</taxon>
        <taxon>Weeksellaceae</taxon>
        <taxon>Chryseobacterium group</taxon>
        <taxon>Chryseobacterium</taxon>
    </lineage>
</organism>
<dbReference type="Proteomes" id="UP000282297">
    <property type="component" value="Chromosome"/>
</dbReference>
<reference evidence="2" key="1">
    <citation type="submission" date="2018-11" db="EMBL/GenBank/DDBJ databases">
        <title>Proposal to divide the Flavobacteriaceae and reorganize its genera based on Amino Acid Identity values calculated from whole genome sequences.</title>
        <authorList>
            <person name="Nicholson A.C."/>
            <person name="Gulvik C.A."/>
            <person name="Whitney A.M."/>
            <person name="Humrighouse B.W."/>
            <person name="Bell M."/>
            <person name="Holmes B."/>
            <person name="Steigerwalt A.B."/>
            <person name="Villarma A."/>
            <person name="Sheth M."/>
            <person name="Batra D."/>
            <person name="Pryor J."/>
            <person name="Bernardet J.-F."/>
            <person name="Hugo C."/>
            <person name="Kampfer P."/>
            <person name="Newman J.D."/>
            <person name="McQuiston J.R."/>
        </authorList>
    </citation>
    <scope>NUCLEOTIDE SEQUENCE [LARGE SCALE GENOMIC DNA]</scope>
    <source>
        <strain evidence="2">H4753</strain>
    </source>
</reference>
<protein>
    <submittedName>
        <fullName evidence="1">Type II toxin-antitoxin system HigB family toxin</fullName>
    </submittedName>
</protein>
<dbReference type="AlphaFoldDB" id="A0A3G8WJF6"/>
<dbReference type="EMBL" id="CP034171">
    <property type="protein sequence ID" value="AZI20623.1"/>
    <property type="molecule type" value="Genomic_DNA"/>
</dbReference>
<name>A0A3G8WJF6_9FLAO</name>